<dbReference type="AlphaFoldDB" id="A0A9D4TZ52"/>
<dbReference type="Pfam" id="PF09764">
    <property type="entry name" value="Nt_Gln_amidase"/>
    <property type="match status" value="1"/>
</dbReference>
<dbReference type="Proteomes" id="UP001055712">
    <property type="component" value="Unassembled WGS sequence"/>
</dbReference>
<dbReference type="Gene3D" id="3.10.620.10">
    <property type="entry name" value="Protein N-terminal glutamine amidohydrolase, alpha beta roll"/>
    <property type="match status" value="1"/>
</dbReference>
<dbReference type="GO" id="GO:0005829">
    <property type="term" value="C:cytosol"/>
    <property type="evidence" value="ECO:0007669"/>
    <property type="project" value="TreeGrafter"/>
</dbReference>
<organism evidence="11 12">
    <name type="scientific">Chlorella vulgaris</name>
    <name type="common">Green alga</name>
    <dbReference type="NCBI Taxonomy" id="3077"/>
    <lineage>
        <taxon>Eukaryota</taxon>
        <taxon>Viridiplantae</taxon>
        <taxon>Chlorophyta</taxon>
        <taxon>core chlorophytes</taxon>
        <taxon>Trebouxiophyceae</taxon>
        <taxon>Chlorellales</taxon>
        <taxon>Chlorellaceae</taxon>
        <taxon>Chlorella clade</taxon>
        <taxon>Chlorella</taxon>
    </lineage>
</organism>
<evidence type="ECO:0000256" key="7">
    <source>
        <dbReference type="ARBA" id="ARBA00048768"/>
    </source>
</evidence>
<dbReference type="PANTHER" id="PTHR13035:SF0">
    <property type="entry name" value="PROTEIN N-TERMINAL GLUTAMINE AMIDOHYDROLASE"/>
    <property type="match status" value="1"/>
</dbReference>
<gene>
    <name evidence="11" type="ORF">D9Q98_001056</name>
</gene>
<comment type="similarity">
    <text evidence="1 8">Belongs to the NTAQ1 family.</text>
</comment>
<comment type="function">
    <text evidence="8">Mediates the side-chain deamidation of N-terminal glutamine residues to glutamate, an important step in N-end rule pathway of protein degradation. Conversion of the resulting N-terminal glutamine to glutamate renders the protein susceptible to arginylation, polyubiquitination and degradation as specified by the N-end rule. Does not act on substrates with internal or C-terminal glutamine and does not act on non-glutamine residues in any position.</text>
</comment>
<comment type="catalytic activity">
    <reaction evidence="7 8">
        <text>N-terminal L-glutaminyl-[protein] + H2O = N-terminal L-glutamyl-[protein] + NH4(+)</text>
        <dbReference type="Rhea" id="RHEA:50680"/>
        <dbReference type="Rhea" id="RHEA-COMP:12668"/>
        <dbReference type="Rhea" id="RHEA-COMP:12777"/>
        <dbReference type="ChEBI" id="CHEBI:15377"/>
        <dbReference type="ChEBI" id="CHEBI:28938"/>
        <dbReference type="ChEBI" id="CHEBI:64721"/>
        <dbReference type="ChEBI" id="CHEBI:64722"/>
        <dbReference type="EC" id="3.5.1.122"/>
    </reaction>
</comment>
<dbReference type="EMBL" id="SIDB01000001">
    <property type="protein sequence ID" value="KAI3438634.1"/>
    <property type="molecule type" value="Genomic_DNA"/>
</dbReference>
<evidence type="ECO:0000256" key="3">
    <source>
        <dbReference type="ARBA" id="ARBA00012718"/>
    </source>
</evidence>
<evidence type="ECO:0000256" key="5">
    <source>
        <dbReference type="ARBA" id="ARBA00022801"/>
    </source>
</evidence>
<dbReference type="InterPro" id="IPR023128">
    <property type="entry name" value="Prot_N_Gln_amidohydro_ab_roll"/>
</dbReference>
<feature type="compositionally biased region" description="Low complexity" evidence="9">
    <location>
        <begin position="1"/>
        <end position="14"/>
    </location>
</feature>
<dbReference type="InterPro" id="IPR039733">
    <property type="entry name" value="NTAQ1"/>
</dbReference>
<evidence type="ECO:0000313" key="12">
    <source>
        <dbReference type="Proteomes" id="UP001055712"/>
    </source>
</evidence>
<name>A0A9D4TZ52_CHLVU</name>
<evidence type="ECO:0000256" key="2">
    <source>
        <dbReference type="ARBA" id="ARBA00011245"/>
    </source>
</evidence>
<protein>
    <recommendedName>
        <fullName evidence="4 8">Protein N-terminal glutamine amidohydrolase</fullName>
        <ecNumber evidence="3 8">3.5.1.122</ecNumber>
    </recommendedName>
    <alternativeName>
        <fullName evidence="6 8">Protein NH2-terminal glutamine deamidase</fullName>
    </alternativeName>
</protein>
<evidence type="ECO:0000256" key="4">
    <source>
        <dbReference type="ARBA" id="ARBA00021247"/>
    </source>
</evidence>
<evidence type="ECO:0000313" key="11">
    <source>
        <dbReference type="EMBL" id="KAI3438634.1"/>
    </source>
</evidence>
<comment type="caution">
    <text evidence="11">The sequence shown here is derived from an EMBL/GenBank/DDBJ whole genome shotgun (WGS) entry which is preliminary data.</text>
</comment>
<sequence>MATPLLAPVQQQAPAPCPPSTNEHHTHRDPAAVCSFSQAGGGREPATDVAGLQRTKADCTACYCGGGNPTPDVAGIQWPTRGDCAYTSCYCEENVLQLVVQLRALVSPAHLNVVFISNPSQAVPIWRQRASVDAGRDYQIWDYHVLLVLQSPSQPAQPALVFDLDTTLPFPCTLGEYQQQALLGGNDLLPRFQRFYRIVPAPLLLQHFASDRSHMRDTEGLWLQPPPPHPCITTADGRVNTLPSYLDFSTAAIAGQGRLGGHQRQQRHLAAGSEGVTTALVGSVQHPFGSIVDEPTFLAWFGLC</sequence>
<comment type="subunit">
    <text evidence="2 8">Monomer.</text>
</comment>
<dbReference type="PANTHER" id="PTHR13035">
    <property type="entry name" value="PROTEIN N-TERMINAL GLUTAMINE AMIDOHYDROLASE"/>
    <property type="match status" value="1"/>
</dbReference>
<proteinExistence type="inferred from homology"/>
<keyword evidence="12" id="KW-1185">Reference proteome</keyword>
<feature type="domain" description="Protein N-terminal glutamine amidohydrolase alpha beta roll" evidence="10">
    <location>
        <begin position="86"/>
        <end position="258"/>
    </location>
</feature>
<evidence type="ECO:0000256" key="8">
    <source>
        <dbReference type="RuleBase" id="RU367082"/>
    </source>
</evidence>
<evidence type="ECO:0000256" key="1">
    <source>
        <dbReference type="ARBA" id="ARBA00008985"/>
    </source>
</evidence>
<reference evidence="11" key="1">
    <citation type="journal article" date="2019" name="Plant J.">
        <title>Chlorella vulgaris genome assembly and annotation reveals the molecular basis for metabolic acclimation to high light conditions.</title>
        <authorList>
            <person name="Cecchin M."/>
            <person name="Marcolungo L."/>
            <person name="Rossato M."/>
            <person name="Girolomoni L."/>
            <person name="Cosentino E."/>
            <person name="Cuine S."/>
            <person name="Li-Beisson Y."/>
            <person name="Delledonne M."/>
            <person name="Ballottari M."/>
        </authorList>
    </citation>
    <scope>NUCLEOTIDE SEQUENCE</scope>
    <source>
        <strain evidence="11">211/11P</strain>
    </source>
</reference>
<evidence type="ECO:0000256" key="9">
    <source>
        <dbReference type="SAM" id="MobiDB-lite"/>
    </source>
</evidence>
<evidence type="ECO:0000259" key="10">
    <source>
        <dbReference type="Pfam" id="PF09764"/>
    </source>
</evidence>
<keyword evidence="5 8" id="KW-0378">Hydrolase</keyword>
<evidence type="ECO:0000256" key="6">
    <source>
        <dbReference type="ARBA" id="ARBA00029677"/>
    </source>
</evidence>
<dbReference type="OrthoDB" id="513643at2759"/>
<dbReference type="GO" id="GO:0008418">
    <property type="term" value="F:protein-N-terminal asparagine amidohydrolase activity"/>
    <property type="evidence" value="ECO:0007669"/>
    <property type="project" value="UniProtKB-UniRule"/>
</dbReference>
<reference evidence="11" key="2">
    <citation type="submission" date="2020-11" db="EMBL/GenBank/DDBJ databases">
        <authorList>
            <person name="Cecchin M."/>
            <person name="Marcolungo L."/>
            <person name="Rossato M."/>
            <person name="Girolomoni L."/>
            <person name="Cosentino E."/>
            <person name="Cuine S."/>
            <person name="Li-Beisson Y."/>
            <person name="Delledonne M."/>
            <person name="Ballottari M."/>
        </authorList>
    </citation>
    <scope>NUCLEOTIDE SEQUENCE</scope>
    <source>
        <strain evidence="11">211/11P</strain>
        <tissue evidence="11">Whole cell</tissue>
    </source>
</reference>
<feature type="region of interest" description="Disordered" evidence="9">
    <location>
        <begin position="1"/>
        <end position="28"/>
    </location>
</feature>
<dbReference type="EC" id="3.5.1.122" evidence="3 8"/>
<dbReference type="GO" id="GO:0070773">
    <property type="term" value="F:protein-N-terminal glutamine amidohydrolase activity"/>
    <property type="evidence" value="ECO:0007669"/>
    <property type="project" value="UniProtKB-UniRule"/>
</dbReference>
<dbReference type="InterPro" id="IPR037132">
    <property type="entry name" value="N_Gln_amidohydro_ab_roll_sf"/>
</dbReference>
<accession>A0A9D4TZ52</accession>
<dbReference type="GO" id="GO:0005634">
    <property type="term" value="C:nucleus"/>
    <property type="evidence" value="ECO:0007669"/>
    <property type="project" value="TreeGrafter"/>
</dbReference>